<dbReference type="OrthoDB" id="448448at2759"/>
<sequence length="114" mass="12695">MAAIEKRVITLLAPVYDDVTGQSPVPVELQRTSDDWLKLVFSSPNGDPIEKEVACVNSLDGCRCDFVRLLRALMVLAEREILIVDIKYQTTSTEGGEPPMATLQVEFSNHQEKC</sequence>
<organism evidence="1 2">
    <name type="scientific">Phytophthora boehmeriae</name>
    <dbReference type="NCBI Taxonomy" id="109152"/>
    <lineage>
        <taxon>Eukaryota</taxon>
        <taxon>Sar</taxon>
        <taxon>Stramenopiles</taxon>
        <taxon>Oomycota</taxon>
        <taxon>Peronosporomycetes</taxon>
        <taxon>Peronosporales</taxon>
        <taxon>Peronosporaceae</taxon>
        <taxon>Phytophthora</taxon>
    </lineage>
</organism>
<name>A0A8T1X0M8_9STRA</name>
<gene>
    <name evidence="1" type="ORF">PHYBOEH_009275</name>
</gene>
<dbReference type="Proteomes" id="UP000693981">
    <property type="component" value="Unassembled WGS sequence"/>
</dbReference>
<evidence type="ECO:0000313" key="2">
    <source>
        <dbReference type="Proteomes" id="UP000693981"/>
    </source>
</evidence>
<keyword evidence="2" id="KW-1185">Reference proteome</keyword>
<comment type="caution">
    <text evidence="1">The sequence shown here is derived from an EMBL/GenBank/DDBJ whole genome shotgun (WGS) entry which is preliminary data.</text>
</comment>
<protein>
    <submittedName>
        <fullName evidence="1">Uncharacterized protein</fullName>
    </submittedName>
</protein>
<dbReference type="AlphaFoldDB" id="A0A8T1X0M8"/>
<evidence type="ECO:0000313" key="1">
    <source>
        <dbReference type="EMBL" id="KAG7399236.1"/>
    </source>
</evidence>
<proteinExistence type="predicted"/>
<dbReference type="EMBL" id="JAGDFL010000058">
    <property type="protein sequence ID" value="KAG7399236.1"/>
    <property type="molecule type" value="Genomic_DNA"/>
</dbReference>
<accession>A0A8T1X0M8</accession>
<reference evidence="1" key="1">
    <citation type="submission" date="2021-02" db="EMBL/GenBank/DDBJ databases">
        <authorList>
            <person name="Palmer J.M."/>
        </authorList>
    </citation>
    <scope>NUCLEOTIDE SEQUENCE</scope>
    <source>
        <strain evidence="1">SCRP23</strain>
    </source>
</reference>